<evidence type="ECO:0000256" key="2">
    <source>
        <dbReference type="ARBA" id="ARBA00010979"/>
    </source>
</evidence>
<keyword evidence="3" id="KW-0539">Nucleus</keyword>
<feature type="region of interest" description="Disordered" evidence="4">
    <location>
        <begin position="464"/>
        <end position="659"/>
    </location>
</feature>
<gene>
    <name evidence="6" type="ORF">BD324DRAFT_625113</name>
</gene>
<dbReference type="EMBL" id="NBSH01000006">
    <property type="protein sequence ID" value="ORX37186.1"/>
    <property type="molecule type" value="Genomic_DNA"/>
</dbReference>
<feature type="compositionally biased region" description="Polar residues" evidence="4">
    <location>
        <begin position="522"/>
        <end position="532"/>
    </location>
</feature>
<feature type="compositionally biased region" description="Polar residues" evidence="4">
    <location>
        <begin position="635"/>
        <end position="659"/>
    </location>
</feature>
<dbReference type="AlphaFoldDB" id="A0A1Y1UI74"/>
<dbReference type="RefSeq" id="XP_021871224.1">
    <property type="nucleotide sequence ID" value="XM_022015768.1"/>
</dbReference>
<keyword evidence="7" id="KW-1185">Reference proteome</keyword>
<feature type="region of interest" description="Disordered" evidence="4">
    <location>
        <begin position="1"/>
        <end position="26"/>
    </location>
</feature>
<evidence type="ECO:0000256" key="4">
    <source>
        <dbReference type="SAM" id="MobiDB-lite"/>
    </source>
</evidence>
<feature type="region of interest" description="Disordered" evidence="4">
    <location>
        <begin position="400"/>
        <end position="424"/>
    </location>
</feature>
<dbReference type="OrthoDB" id="1924577at2759"/>
<feature type="region of interest" description="Disordered" evidence="4">
    <location>
        <begin position="61"/>
        <end position="163"/>
    </location>
</feature>
<dbReference type="InParanoid" id="A0A1Y1UI74"/>
<evidence type="ECO:0000313" key="7">
    <source>
        <dbReference type="Proteomes" id="UP000193218"/>
    </source>
</evidence>
<accession>A0A1Y1UI74</accession>
<dbReference type="GO" id="GO:0000462">
    <property type="term" value="P:maturation of SSU-rRNA from tricistronic rRNA transcript (SSU-rRNA, 5.8S rRNA, LSU-rRNA)"/>
    <property type="evidence" value="ECO:0007669"/>
    <property type="project" value="TreeGrafter"/>
</dbReference>
<feature type="domain" description="Sas10 C-terminal" evidence="5">
    <location>
        <begin position="584"/>
        <end position="659"/>
    </location>
</feature>
<name>A0A1Y1UI74_9TREE</name>
<dbReference type="PANTHER" id="PTHR13237:SF8">
    <property type="entry name" value="SOMETHING ABOUT SILENCING PROTEIN 10"/>
    <property type="match status" value="1"/>
</dbReference>
<dbReference type="InterPro" id="IPR018972">
    <property type="entry name" value="Sas10_C_dom"/>
</dbReference>
<proteinExistence type="inferred from homology"/>
<dbReference type="GO" id="GO:0032040">
    <property type="term" value="C:small-subunit processome"/>
    <property type="evidence" value="ECO:0007669"/>
    <property type="project" value="TreeGrafter"/>
</dbReference>
<comment type="subcellular location">
    <subcellularLocation>
        <location evidence="1">Nucleus</location>
    </subcellularLocation>
</comment>
<evidence type="ECO:0000256" key="1">
    <source>
        <dbReference type="ARBA" id="ARBA00004123"/>
    </source>
</evidence>
<comment type="similarity">
    <text evidence="2">Belongs to the SAS10 family.</text>
</comment>
<dbReference type="GeneID" id="33557577"/>
<evidence type="ECO:0000256" key="3">
    <source>
        <dbReference type="ARBA" id="ARBA00023242"/>
    </source>
</evidence>
<feature type="compositionally biased region" description="Basic and acidic residues" evidence="4">
    <location>
        <begin position="499"/>
        <end position="512"/>
    </location>
</feature>
<dbReference type="Proteomes" id="UP000193218">
    <property type="component" value="Unassembled WGS sequence"/>
</dbReference>
<comment type="caution">
    <text evidence="6">The sequence shown here is derived from an EMBL/GenBank/DDBJ whole genome shotgun (WGS) entry which is preliminary data.</text>
</comment>
<feature type="compositionally biased region" description="Basic residues" evidence="4">
    <location>
        <begin position="1"/>
        <end position="11"/>
    </location>
</feature>
<dbReference type="FunCoup" id="A0A1Y1UI74">
    <property type="interactions" value="130"/>
</dbReference>
<feature type="compositionally biased region" description="Polar residues" evidence="4">
    <location>
        <begin position="472"/>
        <end position="482"/>
    </location>
</feature>
<feature type="compositionally biased region" description="Basic residues" evidence="4">
    <location>
        <begin position="600"/>
        <end position="625"/>
    </location>
</feature>
<evidence type="ECO:0000313" key="6">
    <source>
        <dbReference type="EMBL" id="ORX37186.1"/>
    </source>
</evidence>
<organism evidence="6 7">
    <name type="scientific">Kockovaella imperatae</name>
    <dbReference type="NCBI Taxonomy" id="4999"/>
    <lineage>
        <taxon>Eukaryota</taxon>
        <taxon>Fungi</taxon>
        <taxon>Dikarya</taxon>
        <taxon>Basidiomycota</taxon>
        <taxon>Agaricomycotina</taxon>
        <taxon>Tremellomycetes</taxon>
        <taxon>Tremellales</taxon>
        <taxon>Cuniculitremaceae</taxon>
        <taxon>Kockovaella</taxon>
    </lineage>
</organism>
<protein>
    <submittedName>
        <fullName evidence="6">Sas10 C-terminal domain-domain-containing protein</fullName>
    </submittedName>
</protein>
<dbReference type="STRING" id="4999.A0A1Y1UI74"/>
<evidence type="ECO:0000259" key="5">
    <source>
        <dbReference type="Pfam" id="PF09368"/>
    </source>
</evidence>
<feature type="compositionally biased region" description="Polar residues" evidence="4">
    <location>
        <begin position="13"/>
        <end position="23"/>
    </location>
</feature>
<dbReference type="PANTHER" id="PTHR13237">
    <property type="entry name" value="SOMETHING ABOUT SILENCING PROTEIN 10-RELATED"/>
    <property type="match status" value="1"/>
</dbReference>
<reference evidence="6 7" key="1">
    <citation type="submission" date="2017-03" db="EMBL/GenBank/DDBJ databases">
        <title>Widespread Adenine N6-methylation of Active Genes in Fungi.</title>
        <authorList>
            <consortium name="DOE Joint Genome Institute"/>
            <person name="Mondo S.J."/>
            <person name="Dannebaum R.O."/>
            <person name="Kuo R.C."/>
            <person name="Louie K.B."/>
            <person name="Bewick A.J."/>
            <person name="Labutti K."/>
            <person name="Haridas S."/>
            <person name="Kuo A."/>
            <person name="Salamov A."/>
            <person name="Ahrendt S.R."/>
            <person name="Lau R."/>
            <person name="Bowen B.P."/>
            <person name="Lipzen A."/>
            <person name="Sullivan W."/>
            <person name="Andreopoulos W.B."/>
            <person name="Clum A."/>
            <person name="Lindquist E."/>
            <person name="Daum C."/>
            <person name="Northen T.R."/>
            <person name="Ramamoorthy G."/>
            <person name="Schmitz R.J."/>
            <person name="Gryganskyi A."/>
            <person name="Culley D."/>
            <person name="Magnuson J."/>
            <person name="James T.Y."/>
            <person name="O'Malley M.A."/>
            <person name="Stajich J.E."/>
            <person name="Spatafora J.W."/>
            <person name="Visel A."/>
            <person name="Grigoriev I.V."/>
        </authorList>
    </citation>
    <scope>NUCLEOTIDE SEQUENCE [LARGE SCALE GENOMIC DNA]</scope>
    <source>
        <strain evidence="6 7">NRRL Y-17943</strain>
    </source>
</reference>
<feature type="compositionally biased region" description="Acidic residues" evidence="4">
    <location>
        <begin position="121"/>
        <end position="134"/>
    </location>
</feature>
<feature type="compositionally biased region" description="Basic and acidic residues" evidence="4">
    <location>
        <begin position="148"/>
        <end position="163"/>
    </location>
</feature>
<dbReference type="Pfam" id="PF09368">
    <property type="entry name" value="Sas10"/>
    <property type="match status" value="1"/>
</dbReference>
<sequence length="659" mass="73607">MARVGKARLGKQLRSNGKSQSARIENYEDTLQEGGVDDYIFKRDQIFLDDWRNVEDQDDIDIGTGERVLDIPSFAEPSSSDGESDDKGAESSRSGKKRAKAPISDAQLRGRFAKEAAAEVDVGDEIESSGDEEEGWGRQYYSKPSNRRAREDPQAYEASREEERELEVNEVRRLQKKARLDLRGTEDWGFDPQLLTTEIDDNPADDPVATVVEAPDTEDTSTLLRHLESHETLKLALAREMPLVIEKLQKTSRGMQTQEGSRNAALQRGLGWLHYQVLLSYATVLAFYLHLCALPRESRPDLADHPIMSRLLHLKEGLAMLEDLDFAADSESGVSDEEFEEGVNGSQKAMKDKLSLLFGAFNDKGSSQIEDDLDESWRTTHLEEGELDELLADLTDGEPEVIPVAEPKRKPKGHKRSQLLAADPVTNALVEPDFQSMEHFSTTQSNEDPIGDPSALDEADAVDKENRKRSLQFHTSKINSTSARRAAARAQRFGGDDDIPQRDRQAARDAALRRSGPAAQPESDTLSSQWLQESGEDSVPAASDNAEYYDLVRRDQSRKKAARTDARQQAVDSNQRFEEDVHKGGPRALTRAIEKNRGLTPRRAKTNRNPRVKKRLAYDKAKRKVSSQGPVYKGGQSSLQGRYSGETSGISNVVRSKRF</sequence>